<dbReference type="EMBL" id="AZHO01000021">
    <property type="protein sequence ID" value="KMT59236.1"/>
    <property type="molecule type" value="Genomic_DNA"/>
</dbReference>
<feature type="domain" description="Bacterial Ig" evidence="2">
    <location>
        <begin position="239"/>
        <end position="301"/>
    </location>
</feature>
<accession>A0A0J8J4H7</accession>
<dbReference type="InterPro" id="IPR041498">
    <property type="entry name" value="Big_6"/>
</dbReference>
<evidence type="ECO:0000259" key="3">
    <source>
        <dbReference type="Pfam" id="PF20622"/>
    </source>
</evidence>
<gene>
    <name evidence="4" type="ORF">X560_1777</name>
</gene>
<dbReference type="Pfam" id="PF17936">
    <property type="entry name" value="Big_6"/>
    <property type="match status" value="3"/>
</dbReference>
<evidence type="ECO:0000313" key="4">
    <source>
        <dbReference type="EMBL" id="KMT59236.1"/>
    </source>
</evidence>
<evidence type="ECO:0000313" key="5">
    <source>
        <dbReference type="Proteomes" id="UP000052258"/>
    </source>
</evidence>
<dbReference type="Proteomes" id="UP000052258">
    <property type="component" value="Unassembled WGS sequence"/>
</dbReference>
<name>A0A0J8J4H7_9LIST</name>
<dbReference type="InterPro" id="IPR046746">
    <property type="entry name" value="Big_15"/>
</dbReference>
<comment type="caution">
    <text evidence="4">The sequence shown here is derived from an EMBL/GenBank/DDBJ whole genome shotgun (WGS) entry which is preliminary data.</text>
</comment>
<evidence type="ECO:0000256" key="1">
    <source>
        <dbReference type="SAM" id="SignalP"/>
    </source>
</evidence>
<dbReference type="AlphaFoldDB" id="A0A0J8J4H7"/>
<feature type="domain" description="Bacterial Ig" evidence="3">
    <location>
        <begin position="647"/>
        <end position="728"/>
    </location>
</feature>
<feature type="domain" description="Bacterial Ig" evidence="3">
    <location>
        <begin position="823"/>
        <end position="904"/>
    </location>
</feature>
<feature type="domain" description="Bacterial Ig" evidence="2">
    <location>
        <begin position="389"/>
        <end position="468"/>
    </location>
</feature>
<feature type="chain" id="PRO_5005301143" evidence="1">
    <location>
        <begin position="36"/>
        <end position="1077"/>
    </location>
</feature>
<keyword evidence="5" id="KW-1185">Reference proteome</keyword>
<feature type="signal peptide" evidence="1">
    <location>
        <begin position="1"/>
        <end position="35"/>
    </location>
</feature>
<dbReference type="OrthoDB" id="2191864at2"/>
<dbReference type="Pfam" id="PF20622">
    <property type="entry name" value="Big_15"/>
    <property type="match status" value="6"/>
</dbReference>
<feature type="domain" description="Bacterial Ig" evidence="3">
    <location>
        <begin position="994"/>
        <end position="1076"/>
    </location>
</feature>
<evidence type="ECO:0000259" key="2">
    <source>
        <dbReference type="Pfam" id="PF17936"/>
    </source>
</evidence>
<feature type="domain" description="Bacterial Ig" evidence="3">
    <location>
        <begin position="735"/>
        <end position="815"/>
    </location>
</feature>
<sequence>MTNSKKGFKKLVFGVVATSLLTSTVATTIPFNVLAAEATSNQSQVGLGSGLQNVSEAPNLVQNNTFTGVSNWLPILYKGDPNDGRTFPSQSYGAVQTNGYYPVATGSQMKIKPSGDGSVTVWMGSLGQASLLTQTIQTIPGHYYQLKYTPTNINNGLYALIVRSGTSAYSGKMLWRNTNSISWTTPGGKERVGTFRADSNVISLGLNTNTNGTVKYSNISIVDISDIGKTTIDSLDVLSTQVTGRGEADADVTIKTDAGTIATGKTDKDGNYSITIPAQAEGTVVTASVTNGYGTSDASVTVQGIALAETTISELNQSSRVVSGQAEPEKLVIVKNSAGSTIASGYSDSEGHYQFDISPQRIGDTIKATVKVGDQVSAAETIVQDTRTPEEPTVNPVKDTDTVVTGRGEAGNTISVKIGDQTYTAPVNSDGTFSVVIPKQDGGTKIDVTQKNNDNNKVSPVKEVTVADTTLAAPTISPVKQGDTRVTVKGEPNTSVTLTTPDNDKTIKVTDANGEATFVVDPAKAGDTYIATQKGGNGKVSPEASVTVSAVVTKGTITTSNFTLGKDRSIVGNYTGDVKSFRVTIDGTVYNGGTIDSSKGTYAFYAFDKISKTGTFKIEGLDASGRILDTKNANIVNSSNPIPSTSGTVAPNTFTIGTDRYLTASYTGDVKAVKVTINGVDYTGGTVANGSVNFYIGDKISSTSDSVKITALDAYGRELDRKSVTVANKTVLTSGTVSPNVYTIGADRSLSATYTGDVKSVKVTINGVDYVGGTVANGSVSFYVGDKISSKSDVVKMTALDLNGKVLDQKNVNLASTSDNTVGTITPNQFSAGSDNYLTATYTGDVKSVKVTINGQVYSGGTVQNGQVNFYIGNKITSSADNVMITAYDLNNKKLDEKEVVVKNINGDIQPNAYTVPGDTVLTANVSAAVKSVKVVINGTEYVGGTLTNNQLSFWIGNKISSASDNVVIYAYDKNGRELDTKKVTIRNALPEVGSITPAAFSINTSSLTGSYTGEGKSIRLTVNGTVLPAGGTVSNGSFSYYVGLKTRISSVTDLVKVELLDKNGLVMDTKNVTVVQ</sequence>
<feature type="domain" description="Bacterial Ig" evidence="3">
    <location>
        <begin position="555"/>
        <end position="636"/>
    </location>
</feature>
<dbReference type="Gene3D" id="2.60.40.10">
    <property type="entry name" value="Immunoglobulins"/>
    <property type="match status" value="2"/>
</dbReference>
<reference evidence="4 5" key="1">
    <citation type="journal article" date="2015" name="Genome Biol. Evol.">
        <title>Comparative Genomics of Listeria Sensu Lato: Genus-Wide Differences in Evolutionary Dynamics and the Progressive Gain of Complex, Potentially Pathogenicity-Related Traits through Lateral Gene Transfer.</title>
        <authorList>
            <person name="Chiara M."/>
            <person name="Caruso M."/>
            <person name="D'Erchia A.M."/>
            <person name="Manzari C."/>
            <person name="Fraccalvieri R."/>
            <person name="Goffredo E."/>
            <person name="Latorre L."/>
            <person name="Miccolupo A."/>
            <person name="Padalino I."/>
            <person name="Santagada G."/>
            <person name="Chiocco D."/>
            <person name="Pesole G."/>
            <person name="Horner D.S."/>
            <person name="Parisi A."/>
        </authorList>
    </citation>
    <scope>NUCLEOTIDE SEQUENCE [LARGE SCALE GENOMIC DNA]</scope>
    <source>
        <strain evidence="4 5">1991</strain>
    </source>
</reference>
<dbReference type="RefSeq" id="WP_007473592.1">
    <property type="nucleotide sequence ID" value="NZ_KQ130616.1"/>
</dbReference>
<dbReference type="InterPro" id="IPR013783">
    <property type="entry name" value="Ig-like_fold"/>
</dbReference>
<proteinExistence type="predicted"/>
<feature type="domain" description="Bacterial Ig" evidence="2">
    <location>
        <begin position="312"/>
        <end position="371"/>
    </location>
</feature>
<organism evidence="4 5">
    <name type="scientific">Listeria fleischmannii 1991</name>
    <dbReference type="NCBI Taxonomy" id="1430899"/>
    <lineage>
        <taxon>Bacteria</taxon>
        <taxon>Bacillati</taxon>
        <taxon>Bacillota</taxon>
        <taxon>Bacilli</taxon>
        <taxon>Bacillales</taxon>
        <taxon>Listeriaceae</taxon>
        <taxon>Listeria</taxon>
    </lineage>
</organism>
<feature type="domain" description="Bacterial Ig" evidence="3">
    <location>
        <begin position="907"/>
        <end position="988"/>
    </location>
</feature>
<dbReference type="PATRIC" id="fig|1430899.3.peg.1814"/>
<protein>
    <submittedName>
        <fullName evidence="4">Putative biofilm-associated protein</fullName>
    </submittedName>
</protein>
<dbReference type="NCBIfam" id="NF033510">
    <property type="entry name" value="Ca_tandemer"/>
    <property type="match status" value="1"/>
</dbReference>
<keyword evidence="1" id="KW-0732">Signal</keyword>